<dbReference type="Pfam" id="PF07509">
    <property type="entry name" value="DUF1523"/>
    <property type="match status" value="1"/>
</dbReference>
<dbReference type="STRING" id="441119.SAMN04488047_10258"/>
<dbReference type="RefSeq" id="WP_245759162.1">
    <property type="nucleotide sequence ID" value="NZ_FOXA01000002.1"/>
</dbReference>
<sequence length="188" mass="22042">MLRYLRWTLRAILALAVLAFLHYTLPQRDIVRIVNTYEERQDFGWNAIFWSGPSTGGADVPNRDVLFIQTIQEDGDPMVYRNEDTGWGWPPYFKFDTANLQTEAADAVSSRDDPRWYAIRHYGWRIPLFSAFPNAVSIEPVAGPEVRLIPWFNIVFVTLLVIVFLVLRRFWIMFRERTIDPLFDRRGG</sequence>
<protein>
    <recommendedName>
        <fullName evidence="4">DUF1523 domain-containing protein</fullName>
    </recommendedName>
</protein>
<organism evidence="2 3">
    <name type="scientific">Tranquillimonas alkanivorans</name>
    <dbReference type="NCBI Taxonomy" id="441119"/>
    <lineage>
        <taxon>Bacteria</taxon>
        <taxon>Pseudomonadati</taxon>
        <taxon>Pseudomonadota</taxon>
        <taxon>Alphaproteobacteria</taxon>
        <taxon>Rhodobacterales</taxon>
        <taxon>Roseobacteraceae</taxon>
        <taxon>Tranquillimonas</taxon>
    </lineage>
</organism>
<keyword evidence="3" id="KW-1185">Reference proteome</keyword>
<reference evidence="2 3" key="1">
    <citation type="submission" date="2016-10" db="EMBL/GenBank/DDBJ databases">
        <authorList>
            <person name="de Groot N.N."/>
        </authorList>
    </citation>
    <scope>NUCLEOTIDE SEQUENCE [LARGE SCALE GENOMIC DNA]</scope>
    <source>
        <strain evidence="2 3">DSM 19547</strain>
    </source>
</reference>
<gene>
    <name evidence="2" type="ORF">SAMN04488047_10258</name>
</gene>
<feature type="transmembrane region" description="Helical" evidence="1">
    <location>
        <begin position="148"/>
        <end position="167"/>
    </location>
</feature>
<evidence type="ECO:0008006" key="4">
    <source>
        <dbReference type="Google" id="ProtNLM"/>
    </source>
</evidence>
<dbReference type="Proteomes" id="UP000199356">
    <property type="component" value="Unassembled WGS sequence"/>
</dbReference>
<proteinExistence type="predicted"/>
<evidence type="ECO:0000313" key="3">
    <source>
        <dbReference type="Proteomes" id="UP000199356"/>
    </source>
</evidence>
<evidence type="ECO:0000313" key="2">
    <source>
        <dbReference type="EMBL" id="SFP03758.1"/>
    </source>
</evidence>
<evidence type="ECO:0000256" key="1">
    <source>
        <dbReference type="SAM" id="Phobius"/>
    </source>
</evidence>
<keyword evidence="1" id="KW-0472">Membrane</keyword>
<accession>A0A1I5M292</accession>
<name>A0A1I5M292_9RHOB</name>
<dbReference type="EMBL" id="FOXA01000002">
    <property type="protein sequence ID" value="SFP03758.1"/>
    <property type="molecule type" value="Genomic_DNA"/>
</dbReference>
<dbReference type="InterPro" id="IPR011088">
    <property type="entry name" value="Phage_phiNM3_A0EWY4"/>
</dbReference>
<keyword evidence="1" id="KW-1133">Transmembrane helix</keyword>
<keyword evidence="1" id="KW-0812">Transmembrane</keyword>
<dbReference type="AlphaFoldDB" id="A0A1I5M292"/>